<dbReference type="InterPro" id="IPR036518">
    <property type="entry name" value="CobE/GbiG_C_sf"/>
</dbReference>
<reference evidence="3 4" key="1">
    <citation type="submission" date="2020-02" db="EMBL/GenBank/DDBJ databases">
        <title>Comparative genome analysis reveals the metabolism and evolution of the thermophilic archaeal genus Metallosphaera.</title>
        <authorList>
            <person name="Jiang C."/>
        </authorList>
    </citation>
    <scope>NUCLEOTIDE SEQUENCE [LARGE SCALE GENOMIC DNA]</scope>
    <source>
        <strain evidence="3 4">Ric-A</strain>
    </source>
</reference>
<protein>
    <submittedName>
        <fullName evidence="3">Cobalamin biosynthesis protein CbiG</fullName>
    </submittedName>
</protein>
<dbReference type="RefSeq" id="WP_174629886.1">
    <property type="nucleotide sequence ID" value="NZ_CP049074.1"/>
</dbReference>
<feature type="domain" description="Cobalamin synthesis G N-terminal" evidence="2">
    <location>
        <begin position="37"/>
        <end position="106"/>
    </location>
</feature>
<dbReference type="PANTHER" id="PTHR37477:SF1">
    <property type="entry name" value="COBALT-PRECORRIN-5A HYDROLASE"/>
    <property type="match status" value="1"/>
</dbReference>
<dbReference type="AlphaFoldDB" id="A0A6N0NSF8"/>
<dbReference type="GO" id="GO:0009236">
    <property type="term" value="P:cobalamin biosynthetic process"/>
    <property type="evidence" value="ECO:0007669"/>
    <property type="project" value="InterPro"/>
</dbReference>
<gene>
    <name evidence="3" type="ORF">GWK48_04130</name>
</gene>
<dbReference type="InterPro" id="IPR002750">
    <property type="entry name" value="CobE/GbiG_C"/>
</dbReference>
<dbReference type="SUPFAM" id="SSF159672">
    <property type="entry name" value="CbiG N-terminal domain-like"/>
    <property type="match status" value="1"/>
</dbReference>
<evidence type="ECO:0000313" key="4">
    <source>
        <dbReference type="Proteomes" id="UP000509301"/>
    </source>
</evidence>
<dbReference type="InterPro" id="IPR021744">
    <property type="entry name" value="CbiG_N"/>
</dbReference>
<dbReference type="InterPro" id="IPR052553">
    <property type="entry name" value="CbiG_hydrolase"/>
</dbReference>
<dbReference type="PANTHER" id="PTHR37477">
    <property type="entry name" value="COBALT-PRECORRIN-5A HYDROLASE"/>
    <property type="match status" value="1"/>
</dbReference>
<evidence type="ECO:0000259" key="2">
    <source>
        <dbReference type="Pfam" id="PF11760"/>
    </source>
</evidence>
<organism evidence="3 4">
    <name type="scientific">Metallosphaera tengchongensis</name>
    <dbReference type="NCBI Taxonomy" id="1532350"/>
    <lineage>
        <taxon>Archaea</taxon>
        <taxon>Thermoproteota</taxon>
        <taxon>Thermoprotei</taxon>
        <taxon>Sulfolobales</taxon>
        <taxon>Sulfolobaceae</taxon>
        <taxon>Metallosphaera</taxon>
    </lineage>
</organism>
<dbReference type="KEGG" id="mten:GWK48_04130"/>
<dbReference type="Gene3D" id="3.40.50.11220">
    <property type="match status" value="1"/>
</dbReference>
<evidence type="ECO:0000313" key="3">
    <source>
        <dbReference type="EMBL" id="QKQ99685.1"/>
    </source>
</evidence>
<name>A0A6N0NSF8_9CREN</name>
<dbReference type="GeneID" id="55641109"/>
<dbReference type="Gene3D" id="3.30.420.180">
    <property type="entry name" value="CobE/GbiG C-terminal domain"/>
    <property type="match status" value="1"/>
</dbReference>
<dbReference type="SUPFAM" id="SSF159664">
    <property type="entry name" value="CobE/GbiG C-terminal domain-like"/>
    <property type="match status" value="1"/>
</dbReference>
<sequence length="307" mass="34186">MYVSRIRIIADPQNEVARSLSKSLEELGYFIVQEDPEVLVYFYPLGITVRKIIPFLKEKETDPVVISITDDASYVIPVIKEHRGGSFIGGLISDLLGSQLILTSRTSQMGLYSVEEFAWINGLEVKSQDADRLNVKLVKTGKIKIYQIDKIPIRWMEGFESSDSLEDADALIGENPDSHDKPVLLPRQVVVGLGYTSNTPPEVLIFSILNTMKSINIYERRLNFIAVPEIKQNDLNLQKVGRKVGASIIYVPMKELKGKGQSTTSRVAMDHFGVNGVCEPSLEVLGTKVVLKRTKRAYGVVSCLGVK</sequence>
<dbReference type="InterPro" id="IPR038029">
    <property type="entry name" value="GbiG_N_sf"/>
</dbReference>
<accession>A0A6N0NSF8</accession>
<dbReference type="EMBL" id="CP049074">
    <property type="protein sequence ID" value="QKQ99685.1"/>
    <property type="molecule type" value="Genomic_DNA"/>
</dbReference>
<dbReference type="Pfam" id="PF01890">
    <property type="entry name" value="CbiG_C"/>
    <property type="match status" value="1"/>
</dbReference>
<proteinExistence type="predicted"/>
<dbReference type="OrthoDB" id="4722at2157"/>
<dbReference type="Pfam" id="PF11760">
    <property type="entry name" value="CbiG_N"/>
    <property type="match status" value="1"/>
</dbReference>
<evidence type="ECO:0000259" key="1">
    <source>
        <dbReference type="Pfam" id="PF01890"/>
    </source>
</evidence>
<keyword evidence="4" id="KW-1185">Reference proteome</keyword>
<feature type="domain" description="CobE/GbiG C-terminal" evidence="1">
    <location>
        <begin position="189"/>
        <end position="296"/>
    </location>
</feature>
<dbReference type="Proteomes" id="UP000509301">
    <property type="component" value="Chromosome"/>
</dbReference>